<keyword evidence="3 5" id="KW-0699">rRNA-binding</keyword>
<comment type="subunit">
    <text evidence="3">Part of the 50S ribosomal subunit. Forms a cluster with proteins L3 and L19. In the 70S ribosome, L14 and L19 interact and together make contacts with the 16S rRNA in bridges B5 and B8.</text>
</comment>
<dbReference type="CDD" id="cd00337">
    <property type="entry name" value="Ribosomal_uL14"/>
    <property type="match status" value="1"/>
</dbReference>
<dbReference type="PATRIC" id="fig|1618438.3.peg.223"/>
<keyword evidence="3 5" id="KW-0694">RNA-binding</keyword>
<dbReference type="InterPro" id="IPR000218">
    <property type="entry name" value="Ribosomal_uL14"/>
</dbReference>
<evidence type="ECO:0000313" key="6">
    <source>
        <dbReference type="EMBL" id="KKU80806.1"/>
    </source>
</evidence>
<dbReference type="GO" id="GO:0003735">
    <property type="term" value="F:structural constituent of ribosome"/>
    <property type="evidence" value="ECO:0007669"/>
    <property type="project" value="InterPro"/>
</dbReference>
<keyword evidence="2 3" id="KW-0687">Ribonucleoprotein</keyword>
<keyword evidence="1 3" id="KW-0689">Ribosomal protein</keyword>
<reference evidence="6 7" key="1">
    <citation type="journal article" date="2015" name="Nature">
        <title>rRNA introns, odd ribosomes, and small enigmatic genomes across a large radiation of phyla.</title>
        <authorList>
            <person name="Brown C.T."/>
            <person name="Hug L.A."/>
            <person name="Thomas B.C."/>
            <person name="Sharon I."/>
            <person name="Castelle C.J."/>
            <person name="Singh A."/>
            <person name="Wilkins M.J."/>
            <person name="Williams K.H."/>
            <person name="Banfield J.F."/>
        </authorList>
    </citation>
    <scope>NUCLEOTIDE SEQUENCE [LARGE SCALE GENOMIC DNA]</scope>
</reference>
<proteinExistence type="inferred from homology"/>
<dbReference type="NCBIfam" id="TIGR01067">
    <property type="entry name" value="rplN_bact"/>
    <property type="match status" value="1"/>
</dbReference>
<comment type="caution">
    <text evidence="6">The sequence shown here is derived from an EMBL/GenBank/DDBJ whole genome shotgun (WGS) entry which is preliminary data.</text>
</comment>
<sequence>MIQRKTRLIVADNSGAQEMSVIHIYGSSKRAFAGLGDIVQCVVRKADPTGTVKDDELVKVVIIRTRKEHGRSDGSYIRFDDNAGVVIDNADDKNPRGTRVFGPVARELKEKGFDKIASMATELY</sequence>
<dbReference type="SMART" id="SM01374">
    <property type="entry name" value="Ribosomal_L14"/>
    <property type="match status" value="1"/>
</dbReference>
<evidence type="ECO:0000256" key="1">
    <source>
        <dbReference type="ARBA" id="ARBA00022980"/>
    </source>
</evidence>
<dbReference type="PANTHER" id="PTHR11761:SF3">
    <property type="entry name" value="LARGE RIBOSOMAL SUBUNIT PROTEIN UL14M"/>
    <property type="match status" value="1"/>
</dbReference>
<evidence type="ECO:0000256" key="3">
    <source>
        <dbReference type="HAMAP-Rule" id="MF_01367"/>
    </source>
</evidence>
<comment type="similarity">
    <text evidence="3 4">Belongs to the universal ribosomal protein uL14 family.</text>
</comment>
<protein>
    <recommendedName>
        <fullName evidence="3">Large ribosomal subunit protein uL14</fullName>
    </recommendedName>
</protein>
<gene>
    <name evidence="3" type="primary">rplN</name>
    <name evidence="6" type="ORF">UY08_C0009G0017</name>
</gene>
<accession>A0A0G1TGC8</accession>
<dbReference type="HAMAP" id="MF_01367">
    <property type="entry name" value="Ribosomal_uL14"/>
    <property type="match status" value="1"/>
</dbReference>
<evidence type="ECO:0000256" key="2">
    <source>
        <dbReference type="ARBA" id="ARBA00023274"/>
    </source>
</evidence>
<comment type="function">
    <text evidence="3 5">Binds to 23S rRNA. Forms part of two intersubunit bridges in the 70S ribosome.</text>
</comment>
<dbReference type="PANTHER" id="PTHR11761">
    <property type="entry name" value="50S/60S RIBOSOMAL PROTEIN L14/L23"/>
    <property type="match status" value="1"/>
</dbReference>
<dbReference type="GO" id="GO:0070180">
    <property type="term" value="F:large ribosomal subunit rRNA binding"/>
    <property type="evidence" value="ECO:0007669"/>
    <property type="project" value="TreeGrafter"/>
</dbReference>
<dbReference type="InterPro" id="IPR005745">
    <property type="entry name" value="Ribosomal_uL14_bac-type"/>
</dbReference>
<evidence type="ECO:0000256" key="5">
    <source>
        <dbReference type="RuleBase" id="RU003950"/>
    </source>
</evidence>
<dbReference type="GO" id="GO:0022625">
    <property type="term" value="C:cytosolic large ribosomal subunit"/>
    <property type="evidence" value="ECO:0007669"/>
    <property type="project" value="TreeGrafter"/>
</dbReference>
<dbReference type="Proteomes" id="UP000034212">
    <property type="component" value="Unassembled WGS sequence"/>
</dbReference>
<dbReference type="SUPFAM" id="SSF50193">
    <property type="entry name" value="Ribosomal protein L14"/>
    <property type="match status" value="1"/>
</dbReference>
<name>A0A0G1TGC8_9BACT</name>
<dbReference type="Gene3D" id="2.40.150.20">
    <property type="entry name" value="Ribosomal protein L14"/>
    <property type="match status" value="1"/>
</dbReference>
<evidence type="ECO:0000313" key="7">
    <source>
        <dbReference type="Proteomes" id="UP000034212"/>
    </source>
</evidence>
<evidence type="ECO:0000256" key="4">
    <source>
        <dbReference type="RuleBase" id="RU003949"/>
    </source>
</evidence>
<dbReference type="InterPro" id="IPR036853">
    <property type="entry name" value="Ribosomal_uL14_sf"/>
</dbReference>
<organism evidence="6 7">
    <name type="scientific">Candidatus Gottesmanbacteria bacterium GW2011_GWA1_47_8</name>
    <dbReference type="NCBI Taxonomy" id="1618438"/>
    <lineage>
        <taxon>Bacteria</taxon>
        <taxon>Candidatus Gottesmaniibacteriota</taxon>
    </lineage>
</organism>
<dbReference type="GO" id="GO:0006412">
    <property type="term" value="P:translation"/>
    <property type="evidence" value="ECO:0007669"/>
    <property type="project" value="UniProtKB-UniRule"/>
</dbReference>
<dbReference type="EMBL" id="LCOQ01000009">
    <property type="protein sequence ID" value="KKU80806.1"/>
    <property type="molecule type" value="Genomic_DNA"/>
</dbReference>
<dbReference type="Pfam" id="PF00238">
    <property type="entry name" value="Ribosomal_L14"/>
    <property type="match status" value="1"/>
</dbReference>
<dbReference type="AlphaFoldDB" id="A0A0G1TGC8"/>